<evidence type="ECO:0000313" key="2">
    <source>
        <dbReference type="EMBL" id="KAI9156668.1"/>
    </source>
</evidence>
<dbReference type="PANTHER" id="PTHR36789">
    <property type="entry name" value="TRANSMEMBRANE PROTEIN"/>
    <property type="match status" value="1"/>
</dbReference>
<sequence>MLGFTSINKPPIPRLHSINFFPNFPFKSKTHKIPQAPSSRFIRFAQNPNPNNKEQEKQQQNGSSNGDELKKDRRPVFNLKWGDIFDPDPDNLFAVGLTGLLAWASVQVLWQLAFISLAILVAALKVKLEGIEDCECRPGHREYRCHG</sequence>
<reference evidence="2" key="2">
    <citation type="submission" date="2023-02" db="EMBL/GenBank/DDBJ databases">
        <authorList>
            <person name="Swenson N.G."/>
            <person name="Wegrzyn J.L."/>
            <person name="Mcevoy S.L."/>
        </authorList>
    </citation>
    <scope>NUCLEOTIDE SEQUENCE</scope>
    <source>
        <strain evidence="2">91603</strain>
        <tissue evidence="2">Leaf</tissue>
    </source>
</reference>
<keyword evidence="3" id="KW-1185">Reference proteome</keyword>
<dbReference type="AlphaFoldDB" id="A0AAD5I9Q9"/>
<feature type="region of interest" description="Disordered" evidence="1">
    <location>
        <begin position="39"/>
        <end position="73"/>
    </location>
</feature>
<dbReference type="PANTHER" id="PTHR36789:SF1">
    <property type="entry name" value="TRANSMEMBRANE PROTEIN"/>
    <property type="match status" value="1"/>
</dbReference>
<dbReference type="EMBL" id="JAJSOW010000107">
    <property type="protein sequence ID" value="KAI9156668.1"/>
    <property type="molecule type" value="Genomic_DNA"/>
</dbReference>
<accession>A0AAD5I9Q9</accession>
<evidence type="ECO:0000256" key="1">
    <source>
        <dbReference type="SAM" id="MobiDB-lite"/>
    </source>
</evidence>
<gene>
    <name evidence="2" type="ORF">LWI28_010338</name>
</gene>
<name>A0AAD5I9Q9_ACENE</name>
<reference evidence="2" key="1">
    <citation type="journal article" date="2022" name="Plant J.">
        <title>Strategies of tolerance reflected in two North American maple genomes.</title>
        <authorList>
            <person name="McEvoy S.L."/>
            <person name="Sezen U.U."/>
            <person name="Trouern-Trend A."/>
            <person name="McMahon S.M."/>
            <person name="Schaberg P.G."/>
            <person name="Yang J."/>
            <person name="Wegrzyn J.L."/>
            <person name="Swenson N.G."/>
        </authorList>
    </citation>
    <scope>NUCLEOTIDE SEQUENCE</scope>
    <source>
        <strain evidence="2">91603</strain>
    </source>
</reference>
<dbReference type="Proteomes" id="UP001064489">
    <property type="component" value="Chromosome 12"/>
</dbReference>
<protein>
    <submittedName>
        <fullName evidence="2">Uncharacterized protein</fullName>
    </submittedName>
</protein>
<proteinExistence type="predicted"/>
<evidence type="ECO:0000313" key="3">
    <source>
        <dbReference type="Proteomes" id="UP001064489"/>
    </source>
</evidence>
<feature type="compositionally biased region" description="Low complexity" evidence="1">
    <location>
        <begin position="46"/>
        <end position="66"/>
    </location>
</feature>
<organism evidence="2 3">
    <name type="scientific">Acer negundo</name>
    <name type="common">Box elder</name>
    <dbReference type="NCBI Taxonomy" id="4023"/>
    <lineage>
        <taxon>Eukaryota</taxon>
        <taxon>Viridiplantae</taxon>
        <taxon>Streptophyta</taxon>
        <taxon>Embryophyta</taxon>
        <taxon>Tracheophyta</taxon>
        <taxon>Spermatophyta</taxon>
        <taxon>Magnoliopsida</taxon>
        <taxon>eudicotyledons</taxon>
        <taxon>Gunneridae</taxon>
        <taxon>Pentapetalae</taxon>
        <taxon>rosids</taxon>
        <taxon>malvids</taxon>
        <taxon>Sapindales</taxon>
        <taxon>Sapindaceae</taxon>
        <taxon>Hippocastanoideae</taxon>
        <taxon>Acereae</taxon>
        <taxon>Acer</taxon>
    </lineage>
</organism>
<comment type="caution">
    <text evidence="2">The sequence shown here is derived from an EMBL/GenBank/DDBJ whole genome shotgun (WGS) entry which is preliminary data.</text>
</comment>